<accession>A0A4R1NEU7</accession>
<organism evidence="1 2">
    <name type="scientific">Sodalis ligni</name>
    <dbReference type="NCBI Taxonomy" id="2697027"/>
    <lineage>
        <taxon>Bacteria</taxon>
        <taxon>Pseudomonadati</taxon>
        <taxon>Pseudomonadota</taxon>
        <taxon>Gammaproteobacteria</taxon>
        <taxon>Enterobacterales</taxon>
        <taxon>Bruguierivoracaceae</taxon>
        <taxon>Sodalis</taxon>
    </lineage>
</organism>
<dbReference type="Proteomes" id="UP000294555">
    <property type="component" value="Unassembled WGS sequence"/>
</dbReference>
<evidence type="ECO:0000313" key="2">
    <source>
        <dbReference type="Proteomes" id="UP000294555"/>
    </source>
</evidence>
<sequence>MKASNLNLPKPSLHITSSDNAVAAEKGSFIARLRRIGQTLAALACRFFLTGRDTLLRIKNLAPAIMLNTLNAVGNYLPDAFDKTSSRPVLAPSVEPPLFALDKRDREIAEKIIEEFAIPLASEWERKNGMTGSIEKLICRIGIALNRLATSSRNERSVSRAKREAKFLDGQKFPGLAMLMYLYKNRVGEGFFESLLLSQAGNFGERYKTDNQSAQHQQAVHALEILWSIIIAQRPAP</sequence>
<name>A0A4R1NEU7_9GAMM</name>
<dbReference type="EMBL" id="SJOI01000001">
    <property type="protein sequence ID" value="TCL05409.1"/>
    <property type="molecule type" value="Genomic_DNA"/>
</dbReference>
<proteinExistence type="predicted"/>
<comment type="caution">
    <text evidence="1">The sequence shown here is derived from an EMBL/GenBank/DDBJ whole genome shotgun (WGS) entry which is preliminary data.</text>
</comment>
<protein>
    <submittedName>
        <fullName evidence="1">Uncharacterized protein</fullName>
    </submittedName>
</protein>
<dbReference type="OrthoDB" id="9898918at2"/>
<keyword evidence="2" id="KW-1185">Reference proteome</keyword>
<dbReference type="AlphaFoldDB" id="A0A4R1NEU7"/>
<reference evidence="1 2" key="1">
    <citation type="submission" date="2019-02" db="EMBL/GenBank/DDBJ databases">
        <title>Investigation of anaerobic lignin degradation for improved lignocellulosic biofuels.</title>
        <authorList>
            <person name="Deangelis K."/>
        </authorList>
    </citation>
    <scope>NUCLEOTIDE SEQUENCE [LARGE SCALE GENOMIC DNA]</scope>
    <source>
        <strain evidence="1 2">159R</strain>
    </source>
</reference>
<dbReference type="RefSeq" id="WP_132924112.1">
    <property type="nucleotide sequence ID" value="NZ_SJOI01000001.1"/>
</dbReference>
<evidence type="ECO:0000313" key="1">
    <source>
        <dbReference type="EMBL" id="TCL05409.1"/>
    </source>
</evidence>
<gene>
    <name evidence="1" type="ORF">EZJ58_3590</name>
</gene>